<evidence type="ECO:0000313" key="2">
    <source>
        <dbReference type="WBParaSite" id="ACAC_0000559801-mRNA-1"/>
    </source>
</evidence>
<proteinExistence type="predicted"/>
<accession>A0A0K0D6A3</accession>
<reference evidence="1" key="1">
    <citation type="submission" date="2012-09" db="EMBL/GenBank/DDBJ databases">
        <authorList>
            <person name="Martin A.A."/>
        </authorList>
    </citation>
    <scope>NUCLEOTIDE SEQUENCE</scope>
</reference>
<dbReference type="AlphaFoldDB" id="A0A0K0D6A3"/>
<evidence type="ECO:0000313" key="1">
    <source>
        <dbReference type="Proteomes" id="UP000035642"/>
    </source>
</evidence>
<sequence length="150" mass="17053">MRKQDEGSLSVVGRAIERTMLGVSGVTQVKQLIRSSDLRQRSTIKDTILYAEPSKIRWARHIMRMNDSQWTSAVSDWIPRDVKRTARRPPTRWSELFTKGLEELNESLEQAQPIGLLLHVTREIGRFTGARSSYSTINGTTVDTVELLGQ</sequence>
<protein>
    <submittedName>
        <fullName evidence="2">Integrase</fullName>
    </submittedName>
</protein>
<dbReference type="WBParaSite" id="ACAC_0000559801-mRNA-1">
    <property type="protein sequence ID" value="ACAC_0000559801-mRNA-1"/>
    <property type="gene ID" value="ACAC_0000559801"/>
</dbReference>
<name>A0A0K0D6A3_ANGCA</name>
<keyword evidence="1" id="KW-1185">Reference proteome</keyword>
<dbReference type="Proteomes" id="UP000035642">
    <property type="component" value="Unassembled WGS sequence"/>
</dbReference>
<reference evidence="2" key="2">
    <citation type="submission" date="2017-02" db="UniProtKB">
        <authorList>
            <consortium name="WormBaseParasite"/>
        </authorList>
    </citation>
    <scope>IDENTIFICATION</scope>
</reference>
<organism evidence="1 2">
    <name type="scientific">Angiostrongylus cantonensis</name>
    <name type="common">Rat lungworm</name>
    <dbReference type="NCBI Taxonomy" id="6313"/>
    <lineage>
        <taxon>Eukaryota</taxon>
        <taxon>Metazoa</taxon>
        <taxon>Ecdysozoa</taxon>
        <taxon>Nematoda</taxon>
        <taxon>Chromadorea</taxon>
        <taxon>Rhabditida</taxon>
        <taxon>Rhabditina</taxon>
        <taxon>Rhabditomorpha</taxon>
        <taxon>Strongyloidea</taxon>
        <taxon>Metastrongylidae</taxon>
        <taxon>Angiostrongylus</taxon>
    </lineage>
</organism>